<dbReference type="eggNOG" id="COG1228">
    <property type="taxonomic scope" value="Bacteria"/>
</dbReference>
<proteinExistence type="predicted"/>
<accession>D3F0T8</accession>
<dbReference type="InterPro" id="IPR011059">
    <property type="entry name" value="Metal-dep_hydrolase_composite"/>
</dbReference>
<name>D3F0T8_CONWI</name>
<dbReference type="GO" id="GO:0016810">
    <property type="term" value="F:hydrolase activity, acting on carbon-nitrogen (but not peptide) bonds"/>
    <property type="evidence" value="ECO:0007669"/>
    <property type="project" value="InterPro"/>
</dbReference>
<dbReference type="AlphaFoldDB" id="D3F0T8"/>
<dbReference type="InterPro" id="IPR051781">
    <property type="entry name" value="Metallo-dep_Hydrolase"/>
</dbReference>
<dbReference type="Gene3D" id="2.30.40.10">
    <property type="entry name" value="Urease, subunit C, domain 1"/>
    <property type="match status" value="1"/>
</dbReference>
<dbReference type="SUPFAM" id="SSF51556">
    <property type="entry name" value="Metallo-dependent hydrolases"/>
    <property type="match status" value="1"/>
</dbReference>
<dbReference type="EMBL" id="CP001854">
    <property type="protein sequence ID" value="ADB54022.1"/>
    <property type="molecule type" value="Genomic_DNA"/>
</dbReference>
<dbReference type="SUPFAM" id="SSF51338">
    <property type="entry name" value="Composite domain of metallo-dependent hydrolases"/>
    <property type="match status" value="1"/>
</dbReference>
<protein>
    <submittedName>
        <fullName evidence="2">Amidohydrolase</fullName>
    </submittedName>
</protein>
<dbReference type="PANTHER" id="PTHR43135">
    <property type="entry name" value="ALPHA-D-RIBOSE 1-METHYLPHOSPHONATE 5-TRIPHOSPHATE DIPHOSPHATASE"/>
    <property type="match status" value="1"/>
</dbReference>
<keyword evidence="2" id="KW-0378">Hydrolase</keyword>
<dbReference type="HOGENOM" id="CLU_023620_2_1_11"/>
<evidence type="ECO:0000313" key="3">
    <source>
        <dbReference type="Proteomes" id="UP000008229"/>
    </source>
</evidence>
<dbReference type="InterPro" id="IPR032466">
    <property type="entry name" value="Metal_Hydrolase"/>
</dbReference>
<dbReference type="CDD" id="cd01299">
    <property type="entry name" value="Met_dep_hydrolase_A"/>
    <property type="match status" value="1"/>
</dbReference>
<dbReference type="KEGG" id="cwo:Cwoe_5618"/>
<reference evidence="2 3" key="1">
    <citation type="journal article" date="2010" name="Stand. Genomic Sci.">
        <title>Complete genome sequence of Conexibacter woesei type strain (ID131577).</title>
        <authorList>
            <person name="Pukall R."/>
            <person name="Lapidus A."/>
            <person name="Glavina Del Rio T."/>
            <person name="Copeland A."/>
            <person name="Tice H."/>
            <person name="Cheng J.-F."/>
            <person name="Lucas S."/>
            <person name="Chen F."/>
            <person name="Nolan M."/>
            <person name="Bruce D."/>
            <person name="Goodwin L."/>
            <person name="Pitluck S."/>
            <person name="Mavromatis K."/>
            <person name="Ivanova N."/>
            <person name="Ovchinnikova G."/>
            <person name="Pati A."/>
            <person name="Chen A."/>
            <person name="Palaniappan K."/>
            <person name="Land M."/>
            <person name="Hauser L."/>
            <person name="Chang Y.-J."/>
            <person name="Jeffries C.D."/>
            <person name="Chain P."/>
            <person name="Meincke L."/>
            <person name="Sims D."/>
            <person name="Brettin T."/>
            <person name="Detter J.C."/>
            <person name="Rohde M."/>
            <person name="Goeker M."/>
            <person name="Bristow J."/>
            <person name="Eisen J.A."/>
            <person name="Markowitz V."/>
            <person name="Kyrpides N.C."/>
            <person name="Klenk H.-P."/>
            <person name="Hugenholtz P."/>
        </authorList>
    </citation>
    <scope>NUCLEOTIDE SEQUENCE [LARGE SCALE GENOMIC DNA]</scope>
    <source>
        <strain evidence="3">DSM 14684 / CIP 108061 / JCM 11494 / NBRC 100937 / ID131577</strain>
    </source>
</reference>
<gene>
    <name evidence="2" type="ordered locus">Cwoe_5618</name>
</gene>
<dbReference type="OrthoDB" id="3514520at2"/>
<dbReference type="Pfam" id="PF01979">
    <property type="entry name" value="Amidohydro_1"/>
    <property type="match status" value="1"/>
</dbReference>
<dbReference type="RefSeq" id="WP_012937073.1">
    <property type="nucleotide sequence ID" value="NC_013739.1"/>
</dbReference>
<keyword evidence="3" id="KW-1185">Reference proteome</keyword>
<reference evidence="3" key="2">
    <citation type="submission" date="2010-01" db="EMBL/GenBank/DDBJ databases">
        <title>The complete genome of Conexibacter woesei DSM 14684.</title>
        <authorList>
            <consortium name="US DOE Joint Genome Institute (JGI-PGF)"/>
            <person name="Lucas S."/>
            <person name="Copeland A."/>
            <person name="Lapidus A."/>
            <person name="Glavina del Rio T."/>
            <person name="Dalin E."/>
            <person name="Tice H."/>
            <person name="Bruce D."/>
            <person name="Goodwin L."/>
            <person name="Pitluck S."/>
            <person name="Kyrpides N."/>
            <person name="Mavromatis K."/>
            <person name="Ivanova N."/>
            <person name="Mikhailova N."/>
            <person name="Chertkov O."/>
            <person name="Brettin T."/>
            <person name="Detter J.C."/>
            <person name="Han C."/>
            <person name="Larimer F."/>
            <person name="Land M."/>
            <person name="Hauser L."/>
            <person name="Markowitz V."/>
            <person name="Cheng J.-F."/>
            <person name="Hugenholtz P."/>
            <person name="Woyke T."/>
            <person name="Wu D."/>
            <person name="Pukall R."/>
            <person name="Steenblock K."/>
            <person name="Schneider S."/>
            <person name="Klenk H.-P."/>
            <person name="Eisen J.A."/>
        </authorList>
    </citation>
    <scope>NUCLEOTIDE SEQUENCE [LARGE SCALE GENOMIC DNA]</scope>
    <source>
        <strain evidence="3">DSM 14684 / CIP 108061 / JCM 11494 / NBRC 100937 / ID131577</strain>
    </source>
</reference>
<dbReference type="PANTHER" id="PTHR43135:SF3">
    <property type="entry name" value="ALPHA-D-RIBOSE 1-METHYLPHOSPHONATE 5-TRIPHOSPHATE DIPHOSPHATASE"/>
    <property type="match status" value="1"/>
</dbReference>
<dbReference type="STRING" id="469383.Cwoe_5618"/>
<feature type="domain" description="Amidohydrolase-related" evidence="1">
    <location>
        <begin position="55"/>
        <end position="407"/>
    </location>
</feature>
<dbReference type="Proteomes" id="UP000008229">
    <property type="component" value="Chromosome"/>
</dbReference>
<evidence type="ECO:0000313" key="2">
    <source>
        <dbReference type="EMBL" id="ADB54022.1"/>
    </source>
</evidence>
<sequence>MSGGASGRRVLRGVAVLDDSGRFDGPLDVAVEDGTIAAVAPSLPGTDGDDARGLFLMPGVIDCHVHFGWRTIDTLELLGQSLQRWTLEAAACAQRTLEAGVTTVRDAGGIDAGFRDALADGVARGPAAQVAVVLLSQTGGHGDGFLAGPGLEATAQYLTPDWPGRPPARVDGPDEMRRAVRALLRAGADWIKLCTTGGVLSPHDHPTQPELNDEEVAVAVAEAARRGRGVMAHANGGEGLDVAIRCGVRSVEHGIWLTEEQAAAMAARGTWLVPTLQVIRDAIAWGDAGRLPDYAVPKAAALRERWGEAVRTARAHGVPIALGSDALSAGQHGANLEEVALLGDAGMEPHEALLAATARGAELLGIAHTHGRIAPGFAFDAIVFDEDPSDLALFRRRDAVRGVFQRGRTIVACERLAQEVPA</sequence>
<dbReference type="InterPro" id="IPR006680">
    <property type="entry name" value="Amidohydro-rel"/>
</dbReference>
<dbReference type="Gene3D" id="3.20.20.140">
    <property type="entry name" value="Metal-dependent hydrolases"/>
    <property type="match status" value="1"/>
</dbReference>
<dbReference type="InterPro" id="IPR057744">
    <property type="entry name" value="OTAase-like"/>
</dbReference>
<evidence type="ECO:0000259" key="1">
    <source>
        <dbReference type="Pfam" id="PF01979"/>
    </source>
</evidence>
<organism evidence="2 3">
    <name type="scientific">Conexibacter woesei (strain DSM 14684 / CCUG 47730 / CIP 108061 / JCM 11494 / NBRC 100937 / ID131577)</name>
    <dbReference type="NCBI Taxonomy" id="469383"/>
    <lineage>
        <taxon>Bacteria</taxon>
        <taxon>Bacillati</taxon>
        <taxon>Actinomycetota</taxon>
        <taxon>Thermoleophilia</taxon>
        <taxon>Solirubrobacterales</taxon>
        <taxon>Conexibacteraceae</taxon>
        <taxon>Conexibacter</taxon>
    </lineage>
</organism>